<keyword evidence="5 8" id="KW-0812">Transmembrane</keyword>
<evidence type="ECO:0000256" key="4">
    <source>
        <dbReference type="ARBA" id="ARBA00022448"/>
    </source>
</evidence>
<feature type="transmembrane region" description="Helical" evidence="8">
    <location>
        <begin position="58"/>
        <end position="77"/>
    </location>
</feature>
<protein>
    <submittedName>
        <fullName evidence="10">TCR/Tet family MFS transporter</fullName>
    </submittedName>
</protein>
<dbReference type="SUPFAM" id="SSF103473">
    <property type="entry name" value="MFS general substrate transporter"/>
    <property type="match status" value="1"/>
</dbReference>
<evidence type="ECO:0000256" key="1">
    <source>
        <dbReference type="ARBA" id="ARBA00003279"/>
    </source>
</evidence>
<evidence type="ECO:0000256" key="5">
    <source>
        <dbReference type="ARBA" id="ARBA00022692"/>
    </source>
</evidence>
<comment type="similarity">
    <text evidence="3">Belongs to the major facilitator superfamily. TCR/Tet family.</text>
</comment>
<feature type="transmembrane region" description="Helical" evidence="8">
    <location>
        <begin position="265"/>
        <end position="286"/>
    </location>
</feature>
<feature type="transmembrane region" description="Helical" evidence="8">
    <location>
        <begin position="89"/>
        <end position="108"/>
    </location>
</feature>
<keyword evidence="4" id="KW-0813">Transport</keyword>
<feature type="transmembrane region" description="Helical" evidence="8">
    <location>
        <begin position="114"/>
        <end position="134"/>
    </location>
</feature>
<feature type="transmembrane region" description="Helical" evidence="8">
    <location>
        <begin position="293"/>
        <end position="312"/>
    </location>
</feature>
<dbReference type="Pfam" id="PF07690">
    <property type="entry name" value="MFS_1"/>
    <property type="match status" value="1"/>
</dbReference>
<evidence type="ECO:0000259" key="9">
    <source>
        <dbReference type="PROSITE" id="PS50850"/>
    </source>
</evidence>
<dbReference type="InterPro" id="IPR011701">
    <property type="entry name" value="MFS"/>
</dbReference>
<evidence type="ECO:0000256" key="7">
    <source>
        <dbReference type="ARBA" id="ARBA00023136"/>
    </source>
</evidence>
<dbReference type="Proteomes" id="UP000680067">
    <property type="component" value="Unassembled WGS sequence"/>
</dbReference>
<feature type="transmembrane region" description="Helical" evidence="8">
    <location>
        <begin position="318"/>
        <end position="339"/>
    </location>
</feature>
<organism evidence="10 11">
    <name type="scientific">Undibacterium luofuense</name>
    <dbReference type="NCBI Taxonomy" id="2828733"/>
    <lineage>
        <taxon>Bacteria</taxon>
        <taxon>Pseudomonadati</taxon>
        <taxon>Pseudomonadota</taxon>
        <taxon>Betaproteobacteria</taxon>
        <taxon>Burkholderiales</taxon>
        <taxon>Oxalobacteraceae</taxon>
        <taxon>Undibacterium</taxon>
    </lineage>
</organism>
<dbReference type="PROSITE" id="PS00216">
    <property type="entry name" value="SUGAR_TRANSPORT_1"/>
    <property type="match status" value="1"/>
</dbReference>
<dbReference type="InterPro" id="IPR005829">
    <property type="entry name" value="Sugar_transporter_CS"/>
</dbReference>
<reference evidence="10" key="1">
    <citation type="submission" date="2021-04" db="EMBL/GenBank/DDBJ databases">
        <title>novel species isolated from subtropical streams in China.</title>
        <authorList>
            <person name="Lu H."/>
        </authorList>
    </citation>
    <scope>NUCLEOTIDE SEQUENCE</scope>
    <source>
        <strain evidence="10">LFS511W</strain>
    </source>
</reference>
<dbReference type="GO" id="GO:0016020">
    <property type="term" value="C:membrane"/>
    <property type="evidence" value="ECO:0007669"/>
    <property type="project" value="UniProtKB-SubCell"/>
</dbReference>
<evidence type="ECO:0000256" key="3">
    <source>
        <dbReference type="ARBA" id="ARBA00007520"/>
    </source>
</evidence>
<feature type="transmembrane region" description="Helical" evidence="8">
    <location>
        <begin position="20"/>
        <end position="38"/>
    </location>
</feature>
<comment type="function">
    <text evidence="1">Resistance to tetracycline by an active tetracycline efflux. This is an energy-dependent process that decreases the accumulation of the antibiotic in whole cells. This protein functions as a metal-tetracycline/H(+) antiporter.</text>
</comment>
<dbReference type="PANTHER" id="PTHR23504:SF15">
    <property type="entry name" value="MAJOR FACILITATOR SUPERFAMILY (MFS) PROFILE DOMAIN-CONTAINING PROTEIN"/>
    <property type="match status" value="1"/>
</dbReference>
<comment type="subcellular location">
    <subcellularLocation>
        <location evidence="2">Membrane</location>
        <topology evidence="2">Multi-pass membrane protein</topology>
    </subcellularLocation>
</comment>
<dbReference type="EMBL" id="JAGSPN010000012">
    <property type="protein sequence ID" value="MBR7783517.1"/>
    <property type="molecule type" value="Genomic_DNA"/>
</dbReference>
<evidence type="ECO:0000313" key="11">
    <source>
        <dbReference type="Proteomes" id="UP000680067"/>
    </source>
</evidence>
<evidence type="ECO:0000256" key="2">
    <source>
        <dbReference type="ARBA" id="ARBA00004141"/>
    </source>
</evidence>
<dbReference type="PRINTS" id="PR01035">
    <property type="entry name" value="TCRTETA"/>
</dbReference>
<evidence type="ECO:0000256" key="8">
    <source>
        <dbReference type="SAM" id="Phobius"/>
    </source>
</evidence>
<keyword evidence="6 8" id="KW-1133">Transmembrane helix</keyword>
<keyword evidence="7 8" id="KW-0472">Membrane</keyword>
<dbReference type="RefSeq" id="WP_212688792.1">
    <property type="nucleotide sequence ID" value="NZ_JAGSPN010000012.1"/>
</dbReference>
<dbReference type="InterPro" id="IPR001958">
    <property type="entry name" value="Tet-R_TetA/multi-R_MdtG-like"/>
</dbReference>
<feature type="transmembrane region" description="Helical" evidence="8">
    <location>
        <begin position="351"/>
        <end position="373"/>
    </location>
</feature>
<dbReference type="AlphaFoldDB" id="A0A941DPV8"/>
<dbReference type="InterPro" id="IPR036259">
    <property type="entry name" value="MFS_trans_sf"/>
</dbReference>
<name>A0A941DPV8_9BURK</name>
<accession>A0A941DPV8</accession>
<feature type="transmembrane region" description="Helical" evidence="8">
    <location>
        <begin position="175"/>
        <end position="195"/>
    </location>
</feature>
<feature type="transmembrane region" description="Helical" evidence="8">
    <location>
        <begin position="231"/>
        <end position="250"/>
    </location>
</feature>
<comment type="caution">
    <text evidence="10">The sequence shown here is derived from an EMBL/GenBank/DDBJ whole genome shotgun (WGS) entry which is preliminary data.</text>
</comment>
<gene>
    <name evidence="10" type="ORF">KDM89_15335</name>
</gene>
<keyword evidence="11" id="KW-1185">Reference proteome</keyword>
<dbReference type="CDD" id="cd17388">
    <property type="entry name" value="MFS_TetA"/>
    <property type="match status" value="1"/>
</dbReference>
<sequence>MQANQAATDGQSPPPLPRSVRFVLLTVFLDILGVGLIIPVLPSLVGAFGLNASDQAHWYGWVIAIYGVMQFFFAPLIGALSDRYGRRPVLLTCVAGLGLNFLAMPFAPSVIWLLVIRAVGGITAGNLSVANAYIADVSPPAQRSQALGKIGAMFGLGFICGPVLGGVLGEVDLHYPFYLAAAVSLGNFIYGYFSLPESLATEHRKPLRLGAANPFTGLTGLAHLRGVGQLVWVYALTMFAQFIIQTSWVLSTTLRFGWTPLQNGFSLFLVGVSSVVMQGLLLGPYIKRVGDAGAVTIGLASSALTLLCYAVAPQGWMMYVLIICNLLAFGTGPALQAYFSRAVDARSQGVAMGSLSSLASLMSVAATLAGTSLLAQVSHFPAGSIWLGAPFFLASAMQIAALLLARHTLRRLNPV</sequence>
<dbReference type="Gene3D" id="1.20.1250.20">
    <property type="entry name" value="MFS general substrate transporter like domains"/>
    <property type="match status" value="1"/>
</dbReference>
<dbReference type="InterPro" id="IPR020846">
    <property type="entry name" value="MFS_dom"/>
</dbReference>
<dbReference type="GO" id="GO:0022857">
    <property type="term" value="F:transmembrane transporter activity"/>
    <property type="evidence" value="ECO:0007669"/>
    <property type="project" value="InterPro"/>
</dbReference>
<dbReference type="PROSITE" id="PS50850">
    <property type="entry name" value="MFS"/>
    <property type="match status" value="1"/>
</dbReference>
<evidence type="ECO:0000313" key="10">
    <source>
        <dbReference type="EMBL" id="MBR7783517.1"/>
    </source>
</evidence>
<proteinExistence type="inferred from homology"/>
<evidence type="ECO:0000256" key="6">
    <source>
        <dbReference type="ARBA" id="ARBA00022989"/>
    </source>
</evidence>
<feature type="domain" description="Major facilitator superfamily (MFS) profile" evidence="9">
    <location>
        <begin position="19"/>
        <end position="413"/>
    </location>
</feature>
<feature type="transmembrane region" description="Helical" evidence="8">
    <location>
        <begin position="385"/>
        <end position="405"/>
    </location>
</feature>
<feature type="transmembrane region" description="Helical" evidence="8">
    <location>
        <begin position="146"/>
        <end position="169"/>
    </location>
</feature>
<dbReference type="PANTHER" id="PTHR23504">
    <property type="entry name" value="MAJOR FACILITATOR SUPERFAMILY DOMAIN-CONTAINING PROTEIN 10"/>
    <property type="match status" value="1"/>
</dbReference>